<evidence type="ECO:0000313" key="3">
    <source>
        <dbReference type="Proteomes" id="UP001496627"/>
    </source>
</evidence>
<comment type="caution">
    <text evidence="2">The sequence shown here is derived from an EMBL/GenBank/DDBJ whole genome shotgun (WGS) entry which is preliminary data.</text>
</comment>
<dbReference type="Proteomes" id="UP001496627">
    <property type="component" value="Unassembled WGS sequence"/>
</dbReference>
<evidence type="ECO:0000256" key="1">
    <source>
        <dbReference type="SAM" id="Phobius"/>
    </source>
</evidence>
<reference evidence="2 3" key="1">
    <citation type="submission" date="2024-05" db="EMBL/GenBank/DDBJ databases">
        <title>Neorhizobium sp. Rsf11, a plant growth promoting and heavy metal resistant PAH-degrader.</title>
        <authorList>
            <person name="Golubev S.N."/>
            <person name="Muratova A.Y."/>
            <person name="Markelova M.I."/>
        </authorList>
    </citation>
    <scope>NUCLEOTIDE SEQUENCE [LARGE SCALE GENOMIC DNA]</scope>
    <source>
        <strain evidence="2 3">Rsf11</strain>
    </source>
</reference>
<name>A0ABV0M7F4_9HYPH</name>
<keyword evidence="3" id="KW-1185">Reference proteome</keyword>
<keyword evidence="1" id="KW-0812">Transmembrane</keyword>
<protein>
    <submittedName>
        <fullName evidence="2">Uncharacterized protein</fullName>
    </submittedName>
</protein>
<organism evidence="2 3">
    <name type="scientific">Neorhizobium phenanthreniclasticum</name>
    <dbReference type="NCBI Taxonomy" id="3157917"/>
    <lineage>
        <taxon>Bacteria</taxon>
        <taxon>Pseudomonadati</taxon>
        <taxon>Pseudomonadota</taxon>
        <taxon>Alphaproteobacteria</taxon>
        <taxon>Hyphomicrobiales</taxon>
        <taxon>Rhizobiaceae</taxon>
        <taxon>Rhizobium/Agrobacterium group</taxon>
        <taxon>Neorhizobium</taxon>
    </lineage>
</organism>
<sequence length="166" mass="18733">MYVKRFPQHTGLIMNFGDFSSVVQLGVGLHLGTALLQMYGEIGLQPMIRSIERMQNVAEDPNHPPKDEYRDQLATIISRFEVYKIQMFTDYKRYLIVNSVVAAMLIVILVFISYCYSTPISPQGSIVFVALSILPAPITLFCHWHDATNALRPLLDAAKALEAKMI</sequence>
<keyword evidence="1" id="KW-0472">Membrane</keyword>
<accession>A0ABV0M7F4</accession>
<feature type="transmembrane region" description="Helical" evidence="1">
    <location>
        <begin position="94"/>
        <end position="114"/>
    </location>
</feature>
<feature type="transmembrane region" description="Helical" evidence="1">
    <location>
        <begin position="126"/>
        <end position="144"/>
    </location>
</feature>
<proteinExistence type="predicted"/>
<dbReference type="EMBL" id="JBEAAL010000020">
    <property type="protein sequence ID" value="MEQ1407801.1"/>
    <property type="molecule type" value="Genomic_DNA"/>
</dbReference>
<dbReference type="RefSeq" id="WP_348864175.1">
    <property type="nucleotide sequence ID" value="NZ_JBEAAL010000020.1"/>
</dbReference>
<gene>
    <name evidence="2" type="ORF">ABK249_23040</name>
</gene>
<evidence type="ECO:0000313" key="2">
    <source>
        <dbReference type="EMBL" id="MEQ1407801.1"/>
    </source>
</evidence>
<keyword evidence="1" id="KW-1133">Transmembrane helix</keyword>